<protein>
    <submittedName>
        <fullName evidence="1">Uncharacterized protein</fullName>
    </submittedName>
</protein>
<accession>A0A9D4R8C5</accession>
<evidence type="ECO:0000313" key="2">
    <source>
        <dbReference type="Proteomes" id="UP000828390"/>
    </source>
</evidence>
<evidence type="ECO:0000313" key="1">
    <source>
        <dbReference type="EMBL" id="KAH3857025.1"/>
    </source>
</evidence>
<comment type="caution">
    <text evidence="1">The sequence shown here is derived from an EMBL/GenBank/DDBJ whole genome shotgun (WGS) entry which is preliminary data.</text>
</comment>
<reference evidence="1" key="1">
    <citation type="journal article" date="2019" name="bioRxiv">
        <title>The Genome of the Zebra Mussel, Dreissena polymorpha: A Resource for Invasive Species Research.</title>
        <authorList>
            <person name="McCartney M.A."/>
            <person name="Auch B."/>
            <person name="Kono T."/>
            <person name="Mallez S."/>
            <person name="Zhang Y."/>
            <person name="Obille A."/>
            <person name="Becker A."/>
            <person name="Abrahante J.E."/>
            <person name="Garbe J."/>
            <person name="Badalamenti J.P."/>
            <person name="Herman A."/>
            <person name="Mangelson H."/>
            <person name="Liachko I."/>
            <person name="Sullivan S."/>
            <person name="Sone E.D."/>
            <person name="Koren S."/>
            <person name="Silverstein K.A.T."/>
            <person name="Beckman K.B."/>
            <person name="Gohl D.M."/>
        </authorList>
    </citation>
    <scope>NUCLEOTIDE SEQUENCE</scope>
    <source>
        <strain evidence="1">Duluth1</strain>
        <tissue evidence="1">Whole animal</tissue>
    </source>
</reference>
<dbReference type="AlphaFoldDB" id="A0A9D4R8C5"/>
<dbReference type="Gene3D" id="1.20.58.60">
    <property type="match status" value="1"/>
</dbReference>
<dbReference type="InterPro" id="IPR002017">
    <property type="entry name" value="Spectrin_repeat"/>
</dbReference>
<organism evidence="1 2">
    <name type="scientific">Dreissena polymorpha</name>
    <name type="common">Zebra mussel</name>
    <name type="synonym">Mytilus polymorpha</name>
    <dbReference type="NCBI Taxonomy" id="45954"/>
    <lineage>
        <taxon>Eukaryota</taxon>
        <taxon>Metazoa</taxon>
        <taxon>Spiralia</taxon>
        <taxon>Lophotrochozoa</taxon>
        <taxon>Mollusca</taxon>
        <taxon>Bivalvia</taxon>
        <taxon>Autobranchia</taxon>
        <taxon>Heteroconchia</taxon>
        <taxon>Euheterodonta</taxon>
        <taxon>Imparidentia</taxon>
        <taxon>Neoheterodontei</taxon>
        <taxon>Myida</taxon>
        <taxon>Dreissenoidea</taxon>
        <taxon>Dreissenidae</taxon>
        <taxon>Dreissena</taxon>
    </lineage>
</organism>
<name>A0A9D4R8C5_DREPO</name>
<sequence>MIQSRLMSEDYGKHLMGVDDLLQKHGLLESDIHVLGERVKTVNIQANKFVEGDFSEVGGTVLCWMRARTHCQ</sequence>
<dbReference type="SUPFAM" id="SSF46966">
    <property type="entry name" value="Spectrin repeat"/>
    <property type="match status" value="1"/>
</dbReference>
<dbReference type="PANTHER" id="PTHR11915">
    <property type="entry name" value="SPECTRIN/FILAMIN RELATED CYTOSKELETAL PROTEIN"/>
    <property type="match status" value="1"/>
</dbReference>
<proteinExistence type="predicted"/>
<reference evidence="1" key="2">
    <citation type="submission" date="2020-11" db="EMBL/GenBank/DDBJ databases">
        <authorList>
            <person name="McCartney M.A."/>
            <person name="Auch B."/>
            <person name="Kono T."/>
            <person name="Mallez S."/>
            <person name="Becker A."/>
            <person name="Gohl D.M."/>
            <person name="Silverstein K.A.T."/>
            <person name="Koren S."/>
            <person name="Bechman K.B."/>
            <person name="Herman A."/>
            <person name="Abrahante J.E."/>
            <person name="Garbe J."/>
        </authorList>
    </citation>
    <scope>NUCLEOTIDE SEQUENCE</scope>
    <source>
        <strain evidence="1">Duluth1</strain>
        <tissue evidence="1">Whole animal</tissue>
    </source>
</reference>
<dbReference type="EMBL" id="JAIWYP010000003">
    <property type="protein sequence ID" value="KAH3857025.1"/>
    <property type="molecule type" value="Genomic_DNA"/>
</dbReference>
<gene>
    <name evidence="1" type="ORF">DPMN_099622</name>
</gene>
<dbReference type="Proteomes" id="UP000828390">
    <property type="component" value="Unassembled WGS sequence"/>
</dbReference>
<keyword evidence="2" id="KW-1185">Reference proteome</keyword>
<dbReference type="Pfam" id="PF00435">
    <property type="entry name" value="Spectrin"/>
    <property type="match status" value="1"/>
</dbReference>